<evidence type="ECO:0000313" key="3">
    <source>
        <dbReference type="Proteomes" id="UP000827092"/>
    </source>
</evidence>
<accession>A0AAV6V5E8</accession>
<evidence type="ECO:0008006" key="4">
    <source>
        <dbReference type="Google" id="ProtNLM"/>
    </source>
</evidence>
<dbReference type="AlphaFoldDB" id="A0AAV6V5E8"/>
<organism evidence="2 3">
    <name type="scientific">Oedothorax gibbosus</name>
    <dbReference type="NCBI Taxonomy" id="931172"/>
    <lineage>
        <taxon>Eukaryota</taxon>
        <taxon>Metazoa</taxon>
        <taxon>Ecdysozoa</taxon>
        <taxon>Arthropoda</taxon>
        <taxon>Chelicerata</taxon>
        <taxon>Arachnida</taxon>
        <taxon>Araneae</taxon>
        <taxon>Araneomorphae</taxon>
        <taxon>Entelegynae</taxon>
        <taxon>Araneoidea</taxon>
        <taxon>Linyphiidae</taxon>
        <taxon>Erigoninae</taxon>
        <taxon>Oedothorax</taxon>
    </lineage>
</organism>
<keyword evidence="1" id="KW-0472">Membrane</keyword>
<keyword evidence="1" id="KW-0812">Transmembrane</keyword>
<dbReference type="Proteomes" id="UP000827092">
    <property type="component" value="Unassembled WGS sequence"/>
</dbReference>
<feature type="transmembrane region" description="Helical" evidence="1">
    <location>
        <begin position="168"/>
        <end position="194"/>
    </location>
</feature>
<gene>
    <name evidence="2" type="ORF">JTE90_008772</name>
</gene>
<feature type="transmembrane region" description="Helical" evidence="1">
    <location>
        <begin position="142"/>
        <end position="162"/>
    </location>
</feature>
<feature type="transmembrane region" description="Helical" evidence="1">
    <location>
        <begin position="20"/>
        <end position="41"/>
    </location>
</feature>
<keyword evidence="3" id="KW-1185">Reference proteome</keyword>
<evidence type="ECO:0000313" key="2">
    <source>
        <dbReference type="EMBL" id="KAG8191707.1"/>
    </source>
</evidence>
<sequence length="280" mass="31550">MKRLRTRMKLPPNSNHHIVFKCVLAATYLGPMLLSMLYLYLSKSRIDVLLYWTSNTQVKDPTSRSAVILIGSYSYFVYNAGYPCLVVLSMCLLIQHCVKILWLYEKQLRNLTFCSSCLNTLKDFFSALEIVRLLRNALSLPLLISLMISLLNLFISISTLLIESTDVATHLALEMLVTSLNGSIILLTLTLQAAKIPDSLTKIKETAGTLLVKHSKHNFQNGIAKETMYLLRRIEESELIHLSACGLIEFKKSFLLSAVGGLSTYGLLVLNFKRTDIKEP</sequence>
<comment type="caution">
    <text evidence="2">The sequence shown here is derived from an EMBL/GenBank/DDBJ whole genome shotgun (WGS) entry which is preliminary data.</text>
</comment>
<evidence type="ECO:0000256" key="1">
    <source>
        <dbReference type="SAM" id="Phobius"/>
    </source>
</evidence>
<proteinExistence type="predicted"/>
<keyword evidence="1" id="KW-1133">Transmembrane helix</keyword>
<reference evidence="2 3" key="1">
    <citation type="journal article" date="2022" name="Nat. Ecol. Evol.">
        <title>A masculinizing supergene underlies an exaggerated male reproductive morph in a spider.</title>
        <authorList>
            <person name="Hendrickx F."/>
            <person name="De Corte Z."/>
            <person name="Sonet G."/>
            <person name="Van Belleghem S.M."/>
            <person name="Kostlbacher S."/>
            <person name="Vangestel C."/>
        </authorList>
    </citation>
    <scope>NUCLEOTIDE SEQUENCE [LARGE SCALE GENOMIC DNA]</scope>
    <source>
        <strain evidence="2">W744_W776</strain>
    </source>
</reference>
<protein>
    <recommendedName>
        <fullName evidence="4">Gustatory receptor</fullName>
    </recommendedName>
</protein>
<dbReference type="EMBL" id="JAFNEN010000153">
    <property type="protein sequence ID" value="KAG8191707.1"/>
    <property type="molecule type" value="Genomic_DNA"/>
</dbReference>
<name>A0AAV6V5E8_9ARAC</name>